<dbReference type="AlphaFoldDB" id="A0A6G3WIR4"/>
<protein>
    <submittedName>
        <fullName evidence="1">Uncharacterized protein</fullName>
    </submittedName>
</protein>
<proteinExistence type="predicted"/>
<organism evidence="1">
    <name type="scientific">Streptomyces sp. SID7499</name>
    <dbReference type="NCBI Taxonomy" id="2706086"/>
    <lineage>
        <taxon>Bacteria</taxon>
        <taxon>Bacillati</taxon>
        <taxon>Actinomycetota</taxon>
        <taxon>Actinomycetes</taxon>
        <taxon>Kitasatosporales</taxon>
        <taxon>Streptomycetaceae</taxon>
        <taxon>Streptomyces</taxon>
    </lineage>
</organism>
<accession>A0A6G3WIR4</accession>
<evidence type="ECO:0000313" key="1">
    <source>
        <dbReference type="EMBL" id="NEE05405.1"/>
    </source>
</evidence>
<reference evidence="1" key="1">
    <citation type="submission" date="2020-01" db="EMBL/GenBank/DDBJ databases">
        <title>Insect and environment-associated Actinomycetes.</title>
        <authorList>
            <person name="Currrie C."/>
            <person name="Chevrette M."/>
            <person name="Carlson C."/>
            <person name="Stubbendieck R."/>
            <person name="Wendt-Pienkowski E."/>
        </authorList>
    </citation>
    <scope>NUCLEOTIDE SEQUENCE</scope>
    <source>
        <strain evidence="1">SID7499</strain>
    </source>
</reference>
<name>A0A6G3WIR4_9ACTN</name>
<sequence>MSNDIAYPVFRTSDLGLALSTARRLMEFGRREDSRVTVYAELCSVAEVQRVARELPQGQYAGDFDYSEVDGVPREQWPPLVAGLAGPDVPTDPAAYEGRLPVTCELDGLPIGRIEDVFAAAIGPNRGWINWEWLCWPDAPELDFFGERKHAEVSLLFNTRTRELDEPADDHTVLLHVRSVCVDGRQVREPYAHWLAEQVGLTVIGPGELW</sequence>
<comment type="caution">
    <text evidence="1">The sequence shown here is derived from an EMBL/GenBank/DDBJ whole genome shotgun (WGS) entry which is preliminary data.</text>
</comment>
<gene>
    <name evidence="1" type="ORF">G3M58_03035</name>
</gene>
<dbReference type="EMBL" id="JAAGMN010000293">
    <property type="protein sequence ID" value="NEE05405.1"/>
    <property type="molecule type" value="Genomic_DNA"/>
</dbReference>